<feature type="compositionally biased region" description="Low complexity" evidence="1">
    <location>
        <begin position="405"/>
        <end position="436"/>
    </location>
</feature>
<feature type="compositionally biased region" description="Basic and acidic residues" evidence="1">
    <location>
        <begin position="1051"/>
        <end position="1067"/>
    </location>
</feature>
<feature type="region of interest" description="Disordered" evidence="1">
    <location>
        <begin position="1125"/>
        <end position="1144"/>
    </location>
</feature>
<feature type="compositionally biased region" description="Low complexity" evidence="1">
    <location>
        <begin position="524"/>
        <end position="539"/>
    </location>
</feature>
<feature type="region of interest" description="Disordered" evidence="1">
    <location>
        <begin position="1"/>
        <end position="375"/>
    </location>
</feature>
<feature type="compositionally biased region" description="Low complexity" evidence="1">
    <location>
        <begin position="664"/>
        <end position="681"/>
    </location>
</feature>
<dbReference type="EMBL" id="JBAHYK010000324">
    <property type="protein sequence ID" value="KAL0575221.1"/>
    <property type="molecule type" value="Genomic_DNA"/>
</dbReference>
<proteinExistence type="predicted"/>
<evidence type="ECO:0000313" key="2">
    <source>
        <dbReference type="EMBL" id="KAL0575221.1"/>
    </source>
</evidence>
<feature type="compositionally biased region" description="Low complexity" evidence="1">
    <location>
        <begin position="82"/>
        <end position="127"/>
    </location>
</feature>
<feature type="compositionally biased region" description="Basic and acidic residues" evidence="1">
    <location>
        <begin position="271"/>
        <end position="287"/>
    </location>
</feature>
<sequence length="1144" mass="120052">MSVIPAPLPPPRQDLVTHGNPALLAKQPHHYPAYPLPLQNDRRLPLPHVPVAGAATNPRIPDLHAQNNSRSPSPRNTAITATPSTGTPGMGGPSPFSSTPVRGMNTGGSTPSTGSSSSSKRSGIHGSLPFSTTAGSTSSPNLNAGLPVVEEHSPSPLLPGSAVGGASTGGVGANRRPLPVPPPPPSRPASRNANTSGSLATHTPVGPRVNSPLRSTPARAIERGPGHTHGRSRSEVELSLDHTISSGSEKRRDSSEAGHEDPEPPDPESVPYHERSEKWKGKQKMRDLPPSPTSPRSPTSPSRERSSPVFMSSAFPTNAVQTTRRSPERSPSLPALNATYLRQQEAVTPNPNQSSGTTTAATPTISPNSGLPADQVGVDLPPSLTYKTSIPTLSSKSIVAGGGVSKRTGVRRSGSVSSIRSNSSWRSSKSGHSVSGWAGKVFGSGSSAKQEQSHSANSSPVIPGPALATPTNPNGIFNYDNNYNAYTPSSATTPNPGNQRQPPTPRLQIPTTPSFVLPPPPIPVTSHPLPSITSPGARSPLPPPPATQTASATQQPLPPPPQTPPATATANNAPSRRNTKHNKYFVANRTSMESIASLAVSVQQQQPNGSVDSFGSGSTSSGSGSGSTRTRTSRGSGATLDAPSYDNQYFASGTSHSQDSLTLSNPYSSSTGPSTPTYSYSIHEDDVGHAHEGYDVDDNRVYVDDGFDDPTKGDLEEYLGDIGIVEDDIDLDDLGEFEAAPGSPDGSDYDSSSQGGSVVGGGGLKAASASHSPLSPMTYARDDDSDNEALGGTVSTHVRHSEKGKGKDKGKGKALPDIVDDFVPARKVTRSATSASSRVRAPNRGVQPPMPTITGEVFDDPADILGGEMEMVFAKHTSSSARRERGQSYVLGLGGLGGIDEGKEFIRGKWRAKSRSPELENGVARPVGGGLRRYQSEESMGMGGGTDDEDERAQTLPAHAIEAPFRLTPNRYVHPEPLPPPPTPGMNAHPAHRIRSHQGRSSISLPHNHSNPNKPLPPNVLNFDYAAPSTGGAFVGIGGLPGPFPFLGLPTEHERKQKEQDREESRSIRSNRSSKSKSGVSVKRGLSVPGKEHGKDLGKEHVRKQLDSLGPTPTKQVSYEVWVERGLSSGPEKRKGVLTKPPQI</sequence>
<feature type="compositionally biased region" description="Pro residues" evidence="1">
    <location>
        <begin position="178"/>
        <end position="187"/>
    </location>
</feature>
<feature type="compositionally biased region" description="Basic and acidic residues" evidence="1">
    <location>
        <begin position="799"/>
        <end position="811"/>
    </location>
</feature>
<feature type="compositionally biased region" description="Pro residues" evidence="1">
    <location>
        <begin position="1"/>
        <end position="12"/>
    </location>
</feature>
<feature type="compositionally biased region" description="Low complexity" evidence="1">
    <location>
        <begin position="742"/>
        <end position="756"/>
    </location>
</feature>
<name>A0ABR3FIM9_9AGAR</name>
<evidence type="ECO:0000256" key="1">
    <source>
        <dbReference type="SAM" id="MobiDB-lite"/>
    </source>
</evidence>
<feature type="compositionally biased region" description="Low complexity" evidence="1">
    <location>
        <begin position="615"/>
        <end position="637"/>
    </location>
</feature>
<feature type="compositionally biased region" description="Low complexity" evidence="1">
    <location>
        <begin position="830"/>
        <end position="840"/>
    </location>
</feature>
<organism evidence="2 3">
    <name type="scientific">Marasmius crinis-equi</name>
    <dbReference type="NCBI Taxonomy" id="585013"/>
    <lineage>
        <taxon>Eukaryota</taxon>
        <taxon>Fungi</taxon>
        <taxon>Dikarya</taxon>
        <taxon>Basidiomycota</taxon>
        <taxon>Agaricomycotina</taxon>
        <taxon>Agaricomycetes</taxon>
        <taxon>Agaricomycetidae</taxon>
        <taxon>Agaricales</taxon>
        <taxon>Marasmiineae</taxon>
        <taxon>Marasmiaceae</taxon>
        <taxon>Marasmius</taxon>
    </lineage>
</organism>
<feature type="compositionally biased region" description="Basic and acidic residues" evidence="1">
    <location>
        <begin position="1090"/>
        <end position="1106"/>
    </location>
</feature>
<feature type="region of interest" description="Disordered" evidence="1">
    <location>
        <begin position="399"/>
        <end position="579"/>
    </location>
</feature>
<feature type="region of interest" description="Disordered" evidence="1">
    <location>
        <begin position="829"/>
        <end position="857"/>
    </location>
</feature>
<feature type="compositionally biased region" description="Low complexity" evidence="1">
    <location>
        <begin position="565"/>
        <end position="576"/>
    </location>
</feature>
<protein>
    <submittedName>
        <fullName evidence="2">Uncharacterized protein</fullName>
    </submittedName>
</protein>
<feature type="compositionally biased region" description="Gly residues" evidence="1">
    <location>
        <begin position="162"/>
        <end position="172"/>
    </location>
</feature>
<feature type="region of interest" description="Disordered" evidence="1">
    <location>
        <begin position="978"/>
        <end position="1016"/>
    </location>
</feature>
<feature type="compositionally biased region" description="Low complexity" evidence="1">
    <location>
        <begin position="1068"/>
        <end position="1088"/>
    </location>
</feature>
<feature type="region of interest" description="Disordered" evidence="1">
    <location>
        <begin position="1046"/>
        <end position="1119"/>
    </location>
</feature>
<feature type="compositionally biased region" description="Polar residues" evidence="1">
    <location>
        <begin position="314"/>
        <end position="324"/>
    </location>
</feature>
<feature type="compositionally biased region" description="Polar residues" evidence="1">
    <location>
        <begin position="444"/>
        <end position="460"/>
    </location>
</feature>
<feature type="compositionally biased region" description="Polar residues" evidence="1">
    <location>
        <begin position="645"/>
        <end position="663"/>
    </location>
</feature>
<comment type="caution">
    <text evidence="2">The sequence shown here is derived from an EMBL/GenBank/DDBJ whole genome shotgun (WGS) entry which is preliminary data.</text>
</comment>
<keyword evidence="3" id="KW-1185">Reference proteome</keyword>
<gene>
    <name evidence="2" type="ORF">V5O48_006737</name>
</gene>
<feature type="region of interest" description="Disordered" evidence="1">
    <location>
        <begin position="600"/>
        <end position="681"/>
    </location>
</feature>
<reference evidence="2 3" key="1">
    <citation type="submission" date="2024-02" db="EMBL/GenBank/DDBJ databases">
        <title>A draft genome for the cacao thread blight pathogen Marasmius crinis-equi.</title>
        <authorList>
            <person name="Cohen S.P."/>
            <person name="Baruah I.K."/>
            <person name="Amoako-Attah I."/>
            <person name="Bukari Y."/>
            <person name="Meinhardt L.W."/>
            <person name="Bailey B.A."/>
        </authorList>
    </citation>
    <scope>NUCLEOTIDE SEQUENCE [LARGE SCALE GENOMIC DNA]</scope>
    <source>
        <strain evidence="2 3">GH-76</strain>
    </source>
</reference>
<feature type="compositionally biased region" description="Polar residues" evidence="1">
    <location>
        <begin position="129"/>
        <end position="142"/>
    </location>
</feature>
<feature type="compositionally biased region" description="Polar residues" evidence="1">
    <location>
        <begin position="469"/>
        <end position="501"/>
    </location>
</feature>
<feature type="compositionally biased region" description="Polar residues" evidence="1">
    <location>
        <begin position="999"/>
        <end position="1010"/>
    </location>
</feature>
<evidence type="ECO:0000313" key="3">
    <source>
        <dbReference type="Proteomes" id="UP001465976"/>
    </source>
</evidence>
<feature type="region of interest" description="Disordered" evidence="1">
    <location>
        <begin position="735"/>
        <end position="813"/>
    </location>
</feature>
<feature type="compositionally biased region" description="Basic and acidic residues" evidence="1">
    <location>
        <begin position="248"/>
        <end position="262"/>
    </location>
</feature>
<feature type="compositionally biased region" description="Polar residues" evidence="1">
    <location>
        <begin position="600"/>
        <end position="613"/>
    </location>
</feature>
<feature type="compositionally biased region" description="Polar residues" evidence="1">
    <location>
        <begin position="340"/>
        <end position="369"/>
    </location>
</feature>
<dbReference type="Proteomes" id="UP001465976">
    <property type="component" value="Unassembled WGS sequence"/>
</dbReference>
<feature type="compositionally biased region" description="Polar residues" evidence="1">
    <location>
        <begin position="65"/>
        <end position="81"/>
    </location>
</feature>
<accession>A0ABR3FIM9</accession>